<dbReference type="GO" id="GO:0009507">
    <property type="term" value="C:chloroplast"/>
    <property type="evidence" value="ECO:0007669"/>
    <property type="project" value="TreeGrafter"/>
</dbReference>
<dbReference type="PANTHER" id="PTHR43804:SF6">
    <property type="entry name" value="CLASS I PEPTIDE CHAIN RELEASE FACTOR"/>
    <property type="match status" value="1"/>
</dbReference>
<dbReference type="EMBL" id="JAGTXO010000032">
    <property type="protein sequence ID" value="KAG8460515.1"/>
    <property type="molecule type" value="Genomic_DNA"/>
</dbReference>
<evidence type="ECO:0000259" key="3">
    <source>
        <dbReference type="Pfam" id="PF00472"/>
    </source>
</evidence>
<dbReference type="AlphaFoldDB" id="A0A8J5XCL4"/>
<dbReference type="OMA" id="NTHTHLW"/>
<dbReference type="Proteomes" id="UP000751190">
    <property type="component" value="Unassembled WGS sequence"/>
</dbReference>
<feature type="chain" id="PRO_5035296245" description="Prokaryotic-type class I peptide chain release factors domain-containing protein" evidence="2">
    <location>
        <begin position="19"/>
        <end position="228"/>
    </location>
</feature>
<accession>A0A8J5XCL4</accession>
<evidence type="ECO:0000256" key="2">
    <source>
        <dbReference type="SAM" id="SignalP"/>
    </source>
</evidence>
<dbReference type="OrthoDB" id="2019491at2759"/>
<name>A0A8J5XCL4_DIALT</name>
<organism evidence="4 5">
    <name type="scientific">Diacronema lutheri</name>
    <name type="common">Unicellular marine alga</name>
    <name type="synonym">Monochrysis lutheri</name>
    <dbReference type="NCBI Taxonomy" id="2081491"/>
    <lineage>
        <taxon>Eukaryota</taxon>
        <taxon>Haptista</taxon>
        <taxon>Haptophyta</taxon>
        <taxon>Pavlovophyceae</taxon>
        <taxon>Pavlovales</taxon>
        <taxon>Pavlovaceae</taxon>
        <taxon>Diacronema</taxon>
    </lineage>
</organism>
<dbReference type="PANTHER" id="PTHR43804">
    <property type="entry name" value="LD18447P"/>
    <property type="match status" value="1"/>
</dbReference>
<evidence type="ECO:0000256" key="1">
    <source>
        <dbReference type="ARBA" id="ARBA00010835"/>
    </source>
</evidence>
<evidence type="ECO:0000313" key="4">
    <source>
        <dbReference type="EMBL" id="KAG8460515.1"/>
    </source>
</evidence>
<feature type="signal peptide" evidence="2">
    <location>
        <begin position="1"/>
        <end position="18"/>
    </location>
</feature>
<evidence type="ECO:0000313" key="5">
    <source>
        <dbReference type="Proteomes" id="UP000751190"/>
    </source>
</evidence>
<protein>
    <recommendedName>
        <fullName evidence="3">Prokaryotic-type class I peptide chain release factors domain-containing protein</fullName>
    </recommendedName>
</protein>
<gene>
    <name evidence="4" type="ORF">KFE25_013165</name>
</gene>
<dbReference type="SUPFAM" id="SSF75620">
    <property type="entry name" value="Release factor"/>
    <property type="match status" value="1"/>
</dbReference>
<sequence>MIRLGLLLLPGCVALCAGARRCTPTLRVALRPPRVRALACAPVQPAGERAHAQAPARAPHPATLPLDELLRDVQVERTRRSGPGGQHRNKVESAVVVLHVPSGVRAEASERRSQHDNRDVAIGRLRLRLALDVRIAPPDPDAPPSALWRARRTAAGKLVVSEKHPDFPALVAEALDAIGARAHDVRGAAEALGVSTSQLVKLLAAAQPALQRVNEARARTGLPPLKAN</sequence>
<dbReference type="InterPro" id="IPR045853">
    <property type="entry name" value="Pep_chain_release_fac_I_sf"/>
</dbReference>
<keyword evidence="2" id="KW-0732">Signal</keyword>
<comment type="caution">
    <text evidence="4">The sequence shown here is derived from an EMBL/GenBank/DDBJ whole genome shotgun (WGS) entry which is preliminary data.</text>
</comment>
<proteinExistence type="inferred from homology"/>
<feature type="domain" description="Prokaryotic-type class I peptide chain release factors" evidence="3">
    <location>
        <begin position="71"/>
        <end position="130"/>
    </location>
</feature>
<dbReference type="InterPro" id="IPR050057">
    <property type="entry name" value="Prokaryotic/Mito_RF"/>
</dbReference>
<reference evidence="4" key="1">
    <citation type="submission" date="2021-05" db="EMBL/GenBank/DDBJ databases">
        <title>The genome of the haptophyte Pavlova lutheri (Diacronema luteri, Pavlovales) - a model for lipid biosynthesis in eukaryotic algae.</title>
        <authorList>
            <person name="Hulatt C.J."/>
            <person name="Posewitz M.C."/>
        </authorList>
    </citation>
    <scope>NUCLEOTIDE SEQUENCE</scope>
    <source>
        <strain evidence="4">NIVA-4/92</strain>
    </source>
</reference>
<comment type="similarity">
    <text evidence="1">Belongs to the prokaryotic/mitochondrial release factor family.</text>
</comment>
<keyword evidence="5" id="KW-1185">Reference proteome</keyword>
<dbReference type="GO" id="GO:0003747">
    <property type="term" value="F:translation release factor activity"/>
    <property type="evidence" value="ECO:0007669"/>
    <property type="project" value="InterPro"/>
</dbReference>
<dbReference type="Pfam" id="PF00472">
    <property type="entry name" value="RF-1"/>
    <property type="match status" value="1"/>
</dbReference>
<dbReference type="Gene3D" id="3.30.160.20">
    <property type="match status" value="1"/>
</dbReference>
<dbReference type="InterPro" id="IPR000352">
    <property type="entry name" value="Pep_chain_release_fac_I"/>
</dbReference>